<dbReference type="EMBL" id="BSDE01000006">
    <property type="protein sequence ID" value="GLH74360.1"/>
    <property type="molecule type" value="Genomic_DNA"/>
</dbReference>
<sequence>MLCVDDDAASRTLLLRILEQRFARVLAAKDGAEGLDLFRRHGPAFVITDIQMPVMDGIAMARAIKAEAPATHIIITTSFGDAELILSAVDVGIVDYVVKPVSAERLDASLDKCLRIATLERRLRLEKVRTESILESIGDAFFALDKDWRFTYVNHRAEDHFRMRRTELLGRGFQEVWKGPQDTQQAFEEAMRSQEKRSVEQFSESLGIWHEVSIFPLDGGISVYLRDVTERKRHEDEIRFLAFYDPLTELPNRTLLKERLASAITRCKRSGQRGAVLFLDLDRFKNINDSLGHEVGDLILKEVAQRLRTTLRDSDTVARLGGDEFIILLEEFSHPENIHSITHRLLFSLAQEIALQGYSLHITCSIGISFFPTDGETVEDLLKASDTAMYFSKSKGRNTYQFYSADMNSKTLRYLEMENALRKSIQNQDFLLHFQPQVDLRTRAVIGFEALVRWRHPELGLVPPDEFIPLAEETGLILLLGDWVLESACRQARAWLDRHTTPLHVAVNLSSRQFWQGDLVDSIASGLTRSGLPAQHLELEITESMVMREADVAIGKMRELADMGVRLSIDDFGTGYSSLAALRQFPIHTLKIDKSFVREVTTNANDAAIAASIVALAHTMNLLVVAEGIEGEEQAAFLLGKGCEIGQGYLFGKPMPSHEAEVMLCGPQS</sequence>
<dbReference type="Proteomes" id="UP001165069">
    <property type="component" value="Unassembled WGS sequence"/>
</dbReference>
<proteinExistence type="predicted"/>
<feature type="domain" description="Response regulatory" evidence="2">
    <location>
        <begin position="1"/>
        <end position="114"/>
    </location>
</feature>
<dbReference type="InterPro" id="IPR011006">
    <property type="entry name" value="CheY-like_superfamily"/>
</dbReference>
<name>A0ABQ5QJK2_9BACT</name>
<dbReference type="CDD" id="cd01949">
    <property type="entry name" value="GGDEF"/>
    <property type="match status" value="1"/>
</dbReference>
<feature type="modified residue" description="4-aspartylphosphate" evidence="1">
    <location>
        <position position="49"/>
    </location>
</feature>
<evidence type="ECO:0000259" key="5">
    <source>
        <dbReference type="PROSITE" id="PS50887"/>
    </source>
</evidence>
<dbReference type="Gene3D" id="3.30.70.270">
    <property type="match status" value="1"/>
</dbReference>
<organism evidence="6 7">
    <name type="scientific">Geothrix limicola</name>
    <dbReference type="NCBI Taxonomy" id="2927978"/>
    <lineage>
        <taxon>Bacteria</taxon>
        <taxon>Pseudomonadati</taxon>
        <taxon>Acidobacteriota</taxon>
        <taxon>Holophagae</taxon>
        <taxon>Holophagales</taxon>
        <taxon>Holophagaceae</taxon>
        <taxon>Geothrix</taxon>
    </lineage>
</organism>
<dbReference type="CDD" id="cd17536">
    <property type="entry name" value="REC_YesN-like"/>
    <property type="match status" value="1"/>
</dbReference>
<evidence type="ECO:0008006" key="8">
    <source>
        <dbReference type="Google" id="ProtNLM"/>
    </source>
</evidence>
<dbReference type="InterPro" id="IPR001633">
    <property type="entry name" value="EAL_dom"/>
</dbReference>
<evidence type="ECO:0000259" key="2">
    <source>
        <dbReference type="PROSITE" id="PS50110"/>
    </source>
</evidence>
<dbReference type="Pfam" id="PF08448">
    <property type="entry name" value="PAS_4"/>
    <property type="match status" value="1"/>
</dbReference>
<dbReference type="CDD" id="cd00130">
    <property type="entry name" value="PAS"/>
    <property type="match status" value="1"/>
</dbReference>
<dbReference type="InterPro" id="IPR013656">
    <property type="entry name" value="PAS_4"/>
</dbReference>
<dbReference type="SUPFAM" id="SSF52172">
    <property type="entry name" value="CheY-like"/>
    <property type="match status" value="1"/>
</dbReference>
<dbReference type="Gene3D" id="3.30.450.20">
    <property type="entry name" value="PAS domain"/>
    <property type="match status" value="1"/>
</dbReference>
<dbReference type="Gene3D" id="3.20.20.450">
    <property type="entry name" value="EAL domain"/>
    <property type="match status" value="1"/>
</dbReference>
<feature type="domain" description="PAS" evidence="3">
    <location>
        <begin position="126"/>
        <end position="171"/>
    </location>
</feature>
<dbReference type="SMART" id="SM00052">
    <property type="entry name" value="EAL"/>
    <property type="match status" value="1"/>
</dbReference>
<accession>A0ABQ5QJK2</accession>
<dbReference type="InterPro" id="IPR000160">
    <property type="entry name" value="GGDEF_dom"/>
</dbReference>
<dbReference type="PANTHER" id="PTHR44757">
    <property type="entry name" value="DIGUANYLATE CYCLASE DGCP"/>
    <property type="match status" value="1"/>
</dbReference>
<keyword evidence="7" id="KW-1185">Reference proteome</keyword>
<reference evidence="6 7" key="1">
    <citation type="journal article" date="2023" name="Antonie Van Leeuwenhoek">
        <title>Mesoterricola silvestris gen. nov., sp. nov., Mesoterricola sediminis sp. nov., Geothrix oryzae sp. nov., Geothrix edaphica sp. nov., Geothrix rubra sp. nov., and Geothrix limicola sp. nov., six novel members of Acidobacteriota isolated from soils.</title>
        <authorList>
            <person name="Itoh H."/>
            <person name="Sugisawa Y."/>
            <person name="Mise K."/>
            <person name="Xu Z."/>
            <person name="Kuniyasu M."/>
            <person name="Ushijima N."/>
            <person name="Kawano K."/>
            <person name="Kobayashi E."/>
            <person name="Shiratori Y."/>
            <person name="Masuda Y."/>
            <person name="Senoo K."/>
        </authorList>
    </citation>
    <scope>NUCLEOTIDE SEQUENCE [LARGE SCALE GENOMIC DNA]</scope>
    <source>
        <strain evidence="6 7">Red804</strain>
    </source>
</reference>
<dbReference type="SUPFAM" id="SSF55073">
    <property type="entry name" value="Nucleotide cyclase"/>
    <property type="match status" value="1"/>
</dbReference>
<dbReference type="PROSITE" id="PS50110">
    <property type="entry name" value="RESPONSE_REGULATORY"/>
    <property type="match status" value="1"/>
</dbReference>
<evidence type="ECO:0000313" key="6">
    <source>
        <dbReference type="EMBL" id="GLH74360.1"/>
    </source>
</evidence>
<dbReference type="CDD" id="cd01948">
    <property type="entry name" value="EAL"/>
    <property type="match status" value="1"/>
</dbReference>
<dbReference type="InterPro" id="IPR035965">
    <property type="entry name" value="PAS-like_dom_sf"/>
</dbReference>
<evidence type="ECO:0000256" key="1">
    <source>
        <dbReference type="PROSITE-ProRule" id="PRU00169"/>
    </source>
</evidence>
<comment type="caution">
    <text evidence="6">The sequence shown here is derived from an EMBL/GenBank/DDBJ whole genome shotgun (WGS) entry which is preliminary data.</text>
</comment>
<dbReference type="InterPro" id="IPR000014">
    <property type="entry name" value="PAS"/>
</dbReference>
<evidence type="ECO:0000259" key="4">
    <source>
        <dbReference type="PROSITE" id="PS50883"/>
    </source>
</evidence>
<dbReference type="Gene3D" id="3.40.50.2300">
    <property type="match status" value="1"/>
</dbReference>
<dbReference type="PROSITE" id="PS50887">
    <property type="entry name" value="GGDEF"/>
    <property type="match status" value="1"/>
</dbReference>
<feature type="domain" description="EAL" evidence="4">
    <location>
        <begin position="414"/>
        <end position="668"/>
    </location>
</feature>
<evidence type="ECO:0000259" key="3">
    <source>
        <dbReference type="PROSITE" id="PS50112"/>
    </source>
</evidence>
<evidence type="ECO:0000313" key="7">
    <source>
        <dbReference type="Proteomes" id="UP001165069"/>
    </source>
</evidence>
<dbReference type="SUPFAM" id="SSF55785">
    <property type="entry name" value="PYP-like sensor domain (PAS domain)"/>
    <property type="match status" value="1"/>
</dbReference>
<dbReference type="InterPro" id="IPR001789">
    <property type="entry name" value="Sig_transdc_resp-reg_receiver"/>
</dbReference>
<gene>
    <name evidence="6" type="ORF">GETHLI_28620</name>
</gene>
<dbReference type="InterPro" id="IPR035919">
    <property type="entry name" value="EAL_sf"/>
</dbReference>
<dbReference type="InterPro" id="IPR052155">
    <property type="entry name" value="Biofilm_reg_signaling"/>
</dbReference>
<dbReference type="Pfam" id="PF00990">
    <property type="entry name" value="GGDEF"/>
    <property type="match status" value="1"/>
</dbReference>
<protein>
    <recommendedName>
        <fullName evidence="8">EAL domain-containing protein</fullName>
    </recommendedName>
</protein>
<keyword evidence="1" id="KW-0597">Phosphoprotein</keyword>
<dbReference type="SMART" id="SM00091">
    <property type="entry name" value="PAS"/>
    <property type="match status" value="1"/>
</dbReference>
<dbReference type="SMART" id="SM00267">
    <property type="entry name" value="GGDEF"/>
    <property type="match status" value="1"/>
</dbReference>
<dbReference type="SMART" id="SM00448">
    <property type="entry name" value="REC"/>
    <property type="match status" value="1"/>
</dbReference>
<dbReference type="PANTHER" id="PTHR44757:SF2">
    <property type="entry name" value="BIOFILM ARCHITECTURE MAINTENANCE PROTEIN MBAA"/>
    <property type="match status" value="1"/>
</dbReference>
<dbReference type="Pfam" id="PF00072">
    <property type="entry name" value="Response_reg"/>
    <property type="match status" value="1"/>
</dbReference>
<dbReference type="PROSITE" id="PS50883">
    <property type="entry name" value="EAL"/>
    <property type="match status" value="1"/>
</dbReference>
<dbReference type="InterPro" id="IPR043128">
    <property type="entry name" value="Rev_trsase/Diguanyl_cyclase"/>
</dbReference>
<dbReference type="InterPro" id="IPR029787">
    <property type="entry name" value="Nucleotide_cyclase"/>
</dbReference>
<dbReference type="NCBIfam" id="TIGR00229">
    <property type="entry name" value="sensory_box"/>
    <property type="match status" value="1"/>
</dbReference>
<dbReference type="Pfam" id="PF00563">
    <property type="entry name" value="EAL"/>
    <property type="match status" value="1"/>
</dbReference>
<dbReference type="PROSITE" id="PS50112">
    <property type="entry name" value="PAS"/>
    <property type="match status" value="1"/>
</dbReference>
<dbReference type="NCBIfam" id="TIGR00254">
    <property type="entry name" value="GGDEF"/>
    <property type="match status" value="1"/>
</dbReference>
<feature type="domain" description="GGDEF" evidence="5">
    <location>
        <begin position="272"/>
        <end position="405"/>
    </location>
</feature>
<dbReference type="SUPFAM" id="SSF141868">
    <property type="entry name" value="EAL domain-like"/>
    <property type="match status" value="1"/>
</dbReference>